<feature type="transmembrane region" description="Helical" evidence="1">
    <location>
        <begin position="95"/>
        <end position="114"/>
    </location>
</feature>
<keyword evidence="3" id="KW-1185">Reference proteome</keyword>
<protein>
    <submittedName>
        <fullName evidence="2">Uncharacterized protein</fullName>
    </submittedName>
</protein>
<sequence length="155" mass="17977">MSANECWFCATPTRNGEYLHFGMHRDVRYTPLVIALHTRWATTTAYVPRCERCMSGHVIEKWTRWIFAGSALVTGLPTVLMLGSNLSGEPWADQWQIIFPWIWTLSWLVLWLGVRQHWFGWHRLAPRPERHARRHPAVVRLAEDGWKYGGGPPGS</sequence>
<dbReference type="EMBL" id="JBHTBH010000006">
    <property type="protein sequence ID" value="MFC7328816.1"/>
    <property type="molecule type" value="Genomic_DNA"/>
</dbReference>
<evidence type="ECO:0000256" key="1">
    <source>
        <dbReference type="SAM" id="Phobius"/>
    </source>
</evidence>
<proteinExistence type="predicted"/>
<keyword evidence="1" id="KW-0812">Transmembrane</keyword>
<evidence type="ECO:0000313" key="3">
    <source>
        <dbReference type="Proteomes" id="UP001596540"/>
    </source>
</evidence>
<feature type="transmembrane region" description="Helical" evidence="1">
    <location>
        <begin position="62"/>
        <end position="83"/>
    </location>
</feature>
<dbReference type="Proteomes" id="UP001596540">
    <property type="component" value="Unassembled WGS sequence"/>
</dbReference>
<accession>A0ABW2KFS0</accession>
<keyword evidence="1" id="KW-1133">Transmembrane helix</keyword>
<gene>
    <name evidence="2" type="ORF">ACFQRF_13780</name>
</gene>
<name>A0ABW2KFS0_9ACTN</name>
<organism evidence="2 3">
    <name type="scientific">Marinactinospora rubrisoli</name>
    <dbReference type="NCBI Taxonomy" id="2715399"/>
    <lineage>
        <taxon>Bacteria</taxon>
        <taxon>Bacillati</taxon>
        <taxon>Actinomycetota</taxon>
        <taxon>Actinomycetes</taxon>
        <taxon>Streptosporangiales</taxon>
        <taxon>Nocardiopsidaceae</taxon>
        <taxon>Marinactinospora</taxon>
    </lineage>
</organism>
<dbReference type="RefSeq" id="WP_379871473.1">
    <property type="nucleotide sequence ID" value="NZ_JBHTBH010000006.1"/>
</dbReference>
<keyword evidence="1" id="KW-0472">Membrane</keyword>
<reference evidence="3" key="1">
    <citation type="journal article" date="2019" name="Int. J. Syst. Evol. Microbiol.">
        <title>The Global Catalogue of Microorganisms (GCM) 10K type strain sequencing project: providing services to taxonomists for standard genome sequencing and annotation.</title>
        <authorList>
            <consortium name="The Broad Institute Genomics Platform"/>
            <consortium name="The Broad Institute Genome Sequencing Center for Infectious Disease"/>
            <person name="Wu L."/>
            <person name="Ma J."/>
        </authorList>
    </citation>
    <scope>NUCLEOTIDE SEQUENCE [LARGE SCALE GENOMIC DNA]</scope>
    <source>
        <strain evidence="3">CGMCC 4.7382</strain>
    </source>
</reference>
<evidence type="ECO:0000313" key="2">
    <source>
        <dbReference type="EMBL" id="MFC7328816.1"/>
    </source>
</evidence>
<comment type="caution">
    <text evidence="2">The sequence shown here is derived from an EMBL/GenBank/DDBJ whole genome shotgun (WGS) entry which is preliminary data.</text>
</comment>